<comment type="caution">
    <text evidence="1">The sequence shown here is derived from an EMBL/GenBank/DDBJ whole genome shotgun (WGS) entry which is preliminary data.</text>
</comment>
<dbReference type="RefSeq" id="WP_127744046.1">
    <property type="nucleotide sequence ID" value="NZ_SACN01000001.1"/>
</dbReference>
<dbReference type="Proteomes" id="UP000282971">
    <property type="component" value="Unassembled WGS sequence"/>
</dbReference>
<name>A0A437MA34_9SPHN</name>
<proteinExistence type="predicted"/>
<keyword evidence="2" id="KW-1185">Reference proteome</keyword>
<dbReference type="AlphaFoldDB" id="A0A437MA34"/>
<gene>
    <name evidence="1" type="ORF">EOD43_11860</name>
</gene>
<accession>A0A437MA34</accession>
<evidence type="ECO:0000313" key="1">
    <source>
        <dbReference type="EMBL" id="RVT94495.1"/>
    </source>
</evidence>
<reference evidence="1 2" key="1">
    <citation type="submission" date="2019-01" db="EMBL/GenBank/DDBJ databases">
        <authorList>
            <person name="Chen W.-M."/>
        </authorList>
    </citation>
    <scope>NUCLEOTIDE SEQUENCE [LARGE SCALE GENOMIC DNA]</scope>
    <source>
        <strain evidence="1 2">CCP-7</strain>
    </source>
</reference>
<evidence type="ECO:0000313" key="2">
    <source>
        <dbReference type="Proteomes" id="UP000282971"/>
    </source>
</evidence>
<dbReference type="EMBL" id="SACN01000001">
    <property type="protein sequence ID" value="RVT94495.1"/>
    <property type="molecule type" value="Genomic_DNA"/>
</dbReference>
<sequence length="77" mass="8309">MPEEDQRSCDTCLIVGQDVEGHWLVRENHGLMGGIFVSRDAALHFAQTECCAFPGATIVIAGQPLPCPLMPPMEQAA</sequence>
<protein>
    <submittedName>
        <fullName evidence="1">Uncharacterized protein</fullName>
    </submittedName>
</protein>
<dbReference type="OrthoDB" id="8454620at2"/>
<organism evidence="1 2">
    <name type="scientific">Sphingomonas crocodyli</name>
    <dbReference type="NCBI Taxonomy" id="1979270"/>
    <lineage>
        <taxon>Bacteria</taxon>
        <taxon>Pseudomonadati</taxon>
        <taxon>Pseudomonadota</taxon>
        <taxon>Alphaproteobacteria</taxon>
        <taxon>Sphingomonadales</taxon>
        <taxon>Sphingomonadaceae</taxon>
        <taxon>Sphingomonas</taxon>
    </lineage>
</organism>